<feature type="transmembrane region" description="Helical" evidence="6">
    <location>
        <begin position="176"/>
        <end position="195"/>
    </location>
</feature>
<gene>
    <name evidence="7" type="ORF">RGI145_02505</name>
</gene>
<dbReference type="STRING" id="257708.RGI145_02505"/>
<reference evidence="7 8" key="1">
    <citation type="submission" date="2016-05" db="EMBL/GenBank/DDBJ databases">
        <title>Complete Genome and Methylome Analysis of Psychrotrophic Bacterial Isolates from Antarctic Lake Untersee.</title>
        <authorList>
            <person name="Fomenkov A."/>
            <person name="Akimov V.N."/>
            <person name="Vasilyeva L.V."/>
            <person name="Andersen D."/>
            <person name="Vincze T."/>
            <person name="Roberts R.J."/>
        </authorList>
    </citation>
    <scope>NUCLEOTIDE SEQUENCE [LARGE SCALE GENOMIC DNA]</scope>
    <source>
        <strain evidence="7 8">U14-5</strain>
    </source>
</reference>
<protein>
    <submittedName>
        <fullName evidence="7">Transporter (Formate/nitrite transporter family protein)</fullName>
    </submittedName>
</protein>
<feature type="region of interest" description="Disordered" evidence="5">
    <location>
        <begin position="1"/>
        <end position="22"/>
    </location>
</feature>
<dbReference type="eggNOG" id="COG2116">
    <property type="taxonomic scope" value="Bacteria"/>
</dbReference>
<dbReference type="KEGG" id="rgi:RGI145_02505"/>
<dbReference type="Proteomes" id="UP000185494">
    <property type="component" value="Chromosome 1"/>
</dbReference>
<sequence>MADEQPGGMTESEQESAEELAAPRSRVIHEVIRRQGEEELARPVGSLFWSGIAGGLAITTSVFAEGALRHKLPAGMPGREAISDLGYSLGFLMVVLGRMQLFTEQTIVTVLPAMAAPGWRRLGLAARLWAVVFAANMVGTCVAAAVSLWLPLAEPPVLASMVEISSELLRKTPLDILRQGIPAGFLIASVAWIRGGISSGDFWVVLALTYAIALGGFTHVVAGSAEAFLLLFAGQAGLGQVLGGIILPALLGNIIGGTGLFALLAHAQVRQEI</sequence>
<dbReference type="RefSeq" id="WP_075797102.1">
    <property type="nucleotide sequence ID" value="NZ_CP015583.1"/>
</dbReference>
<keyword evidence="3 6" id="KW-1133">Transmembrane helix</keyword>
<evidence type="ECO:0000256" key="2">
    <source>
        <dbReference type="ARBA" id="ARBA00022692"/>
    </source>
</evidence>
<evidence type="ECO:0000256" key="5">
    <source>
        <dbReference type="SAM" id="MobiDB-lite"/>
    </source>
</evidence>
<dbReference type="GO" id="GO:0015499">
    <property type="term" value="F:formate transmembrane transporter activity"/>
    <property type="evidence" value="ECO:0007669"/>
    <property type="project" value="TreeGrafter"/>
</dbReference>
<dbReference type="InterPro" id="IPR000292">
    <property type="entry name" value="For/NO2_transpt"/>
</dbReference>
<dbReference type="InterPro" id="IPR023271">
    <property type="entry name" value="Aquaporin-like"/>
</dbReference>
<organism evidence="7 8">
    <name type="scientific">Roseomonas gilardii</name>
    <dbReference type="NCBI Taxonomy" id="257708"/>
    <lineage>
        <taxon>Bacteria</taxon>
        <taxon>Pseudomonadati</taxon>
        <taxon>Pseudomonadota</taxon>
        <taxon>Alphaproteobacteria</taxon>
        <taxon>Acetobacterales</taxon>
        <taxon>Roseomonadaceae</taxon>
        <taxon>Roseomonas</taxon>
    </lineage>
</organism>
<evidence type="ECO:0000256" key="3">
    <source>
        <dbReference type="ARBA" id="ARBA00022989"/>
    </source>
</evidence>
<evidence type="ECO:0000313" key="8">
    <source>
        <dbReference type="Proteomes" id="UP000185494"/>
    </source>
</evidence>
<dbReference type="Pfam" id="PF01226">
    <property type="entry name" value="Form_Nir_trans"/>
    <property type="match status" value="1"/>
</dbReference>
<proteinExistence type="predicted"/>
<feature type="transmembrane region" description="Helical" evidence="6">
    <location>
        <begin position="128"/>
        <end position="150"/>
    </location>
</feature>
<name>A0A1L7ABI4_9PROT</name>
<dbReference type="AlphaFoldDB" id="A0A1L7ABI4"/>
<evidence type="ECO:0000256" key="6">
    <source>
        <dbReference type="SAM" id="Phobius"/>
    </source>
</evidence>
<feature type="transmembrane region" description="Helical" evidence="6">
    <location>
        <begin position="242"/>
        <end position="265"/>
    </location>
</feature>
<comment type="subcellular location">
    <subcellularLocation>
        <location evidence="1">Membrane</location>
        <topology evidence="1">Multi-pass membrane protein</topology>
    </subcellularLocation>
</comment>
<dbReference type="EMBL" id="CP015583">
    <property type="protein sequence ID" value="APT56148.1"/>
    <property type="molecule type" value="Genomic_DNA"/>
</dbReference>
<dbReference type="Gene3D" id="1.20.1080.10">
    <property type="entry name" value="Glycerol uptake facilitator protein"/>
    <property type="match status" value="1"/>
</dbReference>
<dbReference type="GO" id="GO:0005886">
    <property type="term" value="C:plasma membrane"/>
    <property type="evidence" value="ECO:0007669"/>
    <property type="project" value="TreeGrafter"/>
</dbReference>
<keyword evidence="4 6" id="KW-0472">Membrane</keyword>
<dbReference type="PANTHER" id="PTHR30520:SF2">
    <property type="entry name" value="INNER MEMBRANE PROTEIN YFDC"/>
    <property type="match status" value="1"/>
</dbReference>
<keyword evidence="2 6" id="KW-0812">Transmembrane</keyword>
<evidence type="ECO:0000256" key="4">
    <source>
        <dbReference type="ARBA" id="ARBA00023136"/>
    </source>
</evidence>
<dbReference type="PANTHER" id="PTHR30520">
    <property type="entry name" value="FORMATE TRANSPORTER-RELATED"/>
    <property type="match status" value="1"/>
</dbReference>
<accession>A0A1L7ABI4</accession>
<feature type="transmembrane region" description="Helical" evidence="6">
    <location>
        <begin position="202"/>
        <end position="222"/>
    </location>
</feature>
<evidence type="ECO:0000256" key="1">
    <source>
        <dbReference type="ARBA" id="ARBA00004141"/>
    </source>
</evidence>
<evidence type="ECO:0000313" key="7">
    <source>
        <dbReference type="EMBL" id="APT56148.1"/>
    </source>
</evidence>